<organism evidence="5 6">
    <name type="scientific">Geomesophilobacter sediminis</name>
    <dbReference type="NCBI Taxonomy" id="2798584"/>
    <lineage>
        <taxon>Bacteria</taxon>
        <taxon>Pseudomonadati</taxon>
        <taxon>Thermodesulfobacteriota</taxon>
        <taxon>Desulfuromonadia</taxon>
        <taxon>Geobacterales</taxon>
        <taxon>Geobacteraceae</taxon>
        <taxon>Geomesophilobacter</taxon>
    </lineage>
</organism>
<keyword evidence="1" id="KW-0813">Transport</keyword>
<sequence>MVSSATAVAYTETPATSGAISVRNVRRVFVNASGEETVALERVNLEIQPGEMVSLLGPSGCGKSTLMRIIAGLDQPGEGEVVLDGVPITGPHHERGLVFQDPTLFSWLTVKGNVSFGLKARGIKEIAREVDDYIRLVGLEGFQNAYPHQLSGGMAQRVALARALVNHPKVLLLDEPLGALDAFTRMQMQDEILRIWEDRGTTMVFVTHDVDEAIYMSDRIIVMTPRPGKIQEIIEVRLSRPRARNHPDFFLIRSKILEILHFAGEIRENYYL</sequence>
<keyword evidence="3 5" id="KW-0067">ATP-binding</keyword>
<dbReference type="Proteomes" id="UP000636888">
    <property type="component" value="Unassembled WGS sequence"/>
</dbReference>
<dbReference type="EMBL" id="JAEMHM010000036">
    <property type="protein sequence ID" value="MBJ6727991.1"/>
    <property type="molecule type" value="Genomic_DNA"/>
</dbReference>
<dbReference type="PANTHER" id="PTHR42788:SF13">
    <property type="entry name" value="ALIPHATIC SULFONATES IMPORT ATP-BINDING PROTEIN SSUB"/>
    <property type="match status" value="1"/>
</dbReference>
<dbReference type="SMART" id="SM00382">
    <property type="entry name" value="AAA"/>
    <property type="match status" value="1"/>
</dbReference>
<dbReference type="CDD" id="cd03293">
    <property type="entry name" value="ABC_NrtD_SsuB_transporters"/>
    <property type="match status" value="1"/>
</dbReference>
<keyword evidence="6" id="KW-1185">Reference proteome</keyword>
<evidence type="ECO:0000256" key="3">
    <source>
        <dbReference type="ARBA" id="ARBA00022840"/>
    </source>
</evidence>
<dbReference type="GO" id="GO:0005524">
    <property type="term" value="F:ATP binding"/>
    <property type="evidence" value="ECO:0007669"/>
    <property type="project" value="UniProtKB-KW"/>
</dbReference>
<evidence type="ECO:0000256" key="1">
    <source>
        <dbReference type="ARBA" id="ARBA00022448"/>
    </source>
</evidence>
<dbReference type="PROSITE" id="PS50893">
    <property type="entry name" value="ABC_TRANSPORTER_2"/>
    <property type="match status" value="1"/>
</dbReference>
<dbReference type="InterPro" id="IPR003439">
    <property type="entry name" value="ABC_transporter-like_ATP-bd"/>
</dbReference>
<keyword evidence="2" id="KW-0547">Nucleotide-binding</keyword>
<dbReference type="PROSITE" id="PS00211">
    <property type="entry name" value="ABC_TRANSPORTER_1"/>
    <property type="match status" value="1"/>
</dbReference>
<protein>
    <submittedName>
        <fullName evidence="5">ABC transporter ATP-binding protein</fullName>
    </submittedName>
</protein>
<dbReference type="GO" id="GO:0016887">
    <property type="term" value="F:ATP hydrolysis activity"/>
    <property type="evidence" value="ECO:0007669"/>
    <property type="project" value="InterPro"/>
</dbReference>
<reference evidence="5" key="1">
    <citation type="submission" date="2020-12" db="EMBL/GenBank/DDBJ databases">
        <title>Geomonas sp. Red875, isolated from river sediment.</title>
        <authorList>
            <person name="Xu Z."/>
            <person name="Zhang Z."/>
            <person name="Masuda Y."/>
            <person name="Itoh H."/>
            <person name="Senoo K."/>
        </authorList>
    </citation>
    <scope>NUCLEOTIDE SEQUENCE</scope>
    <source>
        <strain evidence="5">Red875</strain>
    </source>
</reference>
<accession>A0A8J7S912</accession>
<gene>
    <name evidence="5" type="ORF">JFN93_25060</name>
</gene>
<dbReference type="Gene3D" id="3.40.50.300">
    <property type="entry name" value="P-loop containing nucleotide triphosphate hydrolases"/>
    <property type="match status" value="1"/>
</dbReference>
<evidence type="ECO:0000256" key="2">
    <source>
        <dbReference type="ARBA" id="ARBA00022741"/>
    </source>
</evidence>
<dbReference type="AlphaFoldDB" id="A0A8J7S912"/>
<evidence type="ECO:0000259" key="4">
    <source>
        <dbReference type="PROSITE" id="PS50893"/>
    </source>
</evidence>
<dbReference type="InterPro" id="IPR027417">
    <property type="entry name" value="P-loop_NTPase"/>
</dbReference>
<name>A0A8J7S912_9BACT</name>
<comment type="caution">
    <text evidence="5">The sequence shown here is derived from an EMBL/GenBank/DDBJ whole genome shotgun (WGS) entry which is preliminary data.</text>
</comment>
<evidence type="ECO:0000313" key="6">
    <source>
        <dbReference type="Proteomes" id="UP000636888"/>
    </source>
</evidence>
<proteinExistence type="predicted"/>
<dbReference type="InterPro" id="IPR017871">
    <property type="entry name" value="ABC_transporter-like_CS"/>
</dbReference>
<dbReference type="PANTHER" id="PTHR42788">
    <property type="entry name" value="TAURINE IMPORT ATP-BINDING PROTEIN-RELATED"/>
    <property type="match status" value="1"/>
</dbReference>
<dbReference type="InterPro" id="IPR003593">
    <property type="entry name" value="AAA+_ATPase"/>
</dbReference>
<dbReference type="SUPFAM" id="SSF52540">
    <property type="entry name" value="P-loop containing nucleoside triphosphate hydrolases"/>
    <property type="match status" value="1"/>
</dbReference>
<evidence type="ECO:0000313" key="5">
    <source>
        <dbReference type="EMBL" id="MBJ6727991.1"/>
    </source>
</evidence>
<dbReference type="Pfam" id="PF00005">
    <property type="entry name" value="ABC_tran"/>
    <property type="match status" value="1"/>
</dbReference>
<feature type="domain" description="ABC transporter" evidence="4">
    <location>
        <begin position="20"/>
        <end position="250"/>
    </location>
</feature>
<dbReference type="InterPro" id="IPR050166">
    <property type="entry name" value="ABC_transporter_ATP-bind"/>
</dbReference>
<dbReference type="RefSeq" id="WP_199387130.1">
    <property type="nucleotide sequence ID" value="NZ_JAEMHM010000036.1"/>
</dbReference>